<dbReference type="InterPro" id="IPR016032">
    <property type="entry name" value="Sig_transdc_resp-reg_C-effctor"/>
</dbReference>
<dbReference type="GO" id="GO:0006355">
    <property type="term" value="P:regulation of DNA-templated transcription"/>
    <property type="evidence" value="ECO:0007669"/>
    <property type="project" value="InterPro"/>
</dbReference>
<dbReference type="Gene3D" id="1.10.10.10">
    <property type="entry name" value="Winged helix-like DNA-binding domain superfamily/Winged helix DNA-binding domain"/>
    <property type="match status" value="1"/>
</dbReference>
<dbReference type="InterPro" id="IPR019734">
    <property type="entry name" value="TPR_rpt"/>
</dbReference>
<comment type="subcellular location">
    <subcellularLocation>
        <location evidence="1">Cytoplasm</location>
    </subcellularLocation>
</comment>
<evidence type="ECO:0000313" key="7">
    <source>
        <dbReference type="Proteomes" id="UP000291981"/>
    </source>
</evidence>
<feature type="transmembrane region" description="Helical" evidence="5">
    <location>
        <begin position="37"/>
        <end position="53"/>
    </location>
</feature>
<dbReference type="AlphaFoldDB" id="A0A4Q8QHR0"/>
<dbReference type="SUPFAM" id="SSF48452">
    <property type="entry name" value="TPR-like"/>
    <property type="match status" value="1"/>
</dbReference>
<dbReference type="SUPFAM" id="SSF46894">
    <property type="entry name" value="C-terminal effector domain of the bipartite response regulators"/>
    <property type="match status" value="1"/>
</dbReference>
<protein>
    <submittedName>
        <fullName evidence="6">Transcriptional regulator</fullName>
    </submittedName>
</protein>
<keyword evidence="5" id="KW-1133">Transmembrane helix</keyword>
<name>A0A4Q8QHR0_9FLAO</name>
<keyword evidence="7" id="KW-1185">Reference proteome</keyword>
<evidence type="ECO:0000256" key="4">
    <source>
        <dbReference type="PROSITE-ProRule" id="PRU00339"/>
    </source>
</evidence>
<evidence type="ECO:0000256" key="2">
    <source>
        <dbReference type="ARBA" id="ARBA00022490"/>
    </source>
</evidence>
<dbReference type="OrthoDB" id="1090267at2"/>
<dbReference type="PANTHER" id="PTHR45954">
    <property type="entry name" value="LD33695P"/>
    <property type="match status" value="1"/>
</dbReference>
<gene>
    <name evidence="6" type="ORF">EW142_06750</name>
</gene>
<accession>A0A4Q8QHR0</accession>
<dbReference type="GO" id="GO:0005938">
    <property type="term" value="C:cell cortex"/>
    <property type="evidence" value="ECO:0007669"/>
    <property type="project" value="TreeGrafter"/>
</dbReference>
<comment type="caution">
    <text evidence="6">The sequence shown here is derived from an EMBL/GenBank/DDBJ whole genome shotgun (WGS) entry which is preliminary data.</text>
</comment>
<evidence type="ECO:0000256" key="1">
    <source>
        <dbReference type="ARBA" id="ARBA00004496"/>
    </source>
</evidence>
<proteinExistence type="predicted"/>
<organism evidence="6 7">
    <name type="scientific">Flagellimonas allohymeniacidonis</name>
    <dbReference type="NCBI Taxonomy" id="2517819"/>
    <lineage>
        <taxon>Bacteria</taxon>
        <taxon>Pseudomonadati</taxon>
        <taxon>Bacteroidota</taxon>
        <taxon>Flavobacteriia</taxon>
        <taxon>Flavobacteriales</taxon>
        <taxon>Flavobacteriaceae</taxon>
        <taxon>Flagellimonas</taxon>
    </lineage>
</organism>
<evidence type="ECO:0000256" key="3">
    <source>
        <dbReference type="ARBA" id="ARBA00022737"/>
    </source>
</evidence>
<dbReference type="PANTHER" id="PTHR45954:SF1">
    <property type="entry name" value="LD33695P"/>
    <property type="match status" value="1"/>
</dbReference>
<dbReference type="GO" id="GO:0001965">
    <property type="term" value="F:G-protein alpha-subunit binding"/>
    <property type="evidence" value="ECO:0007669"/>
    <property type="project" value="TreeGrafter"/>
</dbReference>
<keyword evidence="3" id="KW-0677">Repeat</keyword>
<reference evidence="6 7" key="1">
    <citation type="submission" date="2019-02" db="EMBL/GenBank/DDBJ databases">
        <title>Draft genome sequence of Muricauda sp. 176CP4-71.</title>
        <authorList>
            <person name="Park J.-S."/>
        </authorList>
    </citation>
    <scope>NUCLEOTIDE SEQUENCE [LARGE SCALE GENOMIC DNA]</scope>
    <source>
        <strain evidence="6 7">176CP4-71</strain>
    </source>
</reference>
<feature type="repeat" description="TPR" evidence="4">
    <location>
        <begin position="275"/>
        <end position="308"/>
    </location>
</feature>
<dbReference type="GO" id="GO:0005092">
    <property type="term" value="F:GDP-dissociation inhibitor activity"/>
    <property type="evidence" value="ECO:0007669"/>
    <property type="project" value="TreeGrafter"/>
</dbReference>
<dbReference type="InterPro" id="IPR052386">
    <property type="entry name" value="GPSM"/>
</dbReference>
<feature type="repeat" description="TPR" evidence="4">
    <location>
        <begin position="195"/>
        <end position="228"/>
    </location>
</feature>
<feature type="transmembrane region" description="Helical" evidence="5">
    <location>
        <begin position="439"/>
        <end position="458"/>
    </location>
</feature>
<dbReference type="InterPro" id="IPR036388">
    <property type="entry name" value="WH-like_DNA-bd_sf"/>
</dbReference>
<dbReference type="InterPro" id="IPR011990">
    <property type="entry name" value="TPR-like_helical_dom_sf"/>
</dbReference>
<dbReference type="SMART" id="SM00028">
    <property type="entry name" value="TPR"/>
    <property type="match status" value="7"/>
</dbReference>
<dbReference type="Gene3D" id="1.25.40.10">
    <property type="entry name" value="Tetratricopeptide repeat domain"/>
    <property type="match status" value="2"/>
</dbReference>
<dbReference type="GO" id="GO:0003677">
    <property type="term" value="F:DNA binding"/>
    <property type="evidence" value="ECO:0007669"/>
    <property type="project" value="InterPro"/>
</dbReference>
<dbReference type="PROSITE" id="PS50005">
    <property type="entry name" value="TPR"/>
    <property type="match status" value="2"/>
</dbReference>
<dbReference type="Pfam" id="PF13424">
    <property type="entry name" value="TPR_12"/>
    <property type="match status" value="2"/>
</dbReference>
<keyword evidence="5" id="KW-0472">Membrane</keyword>
<sequence length="620" mass="71559">MSIFYLDRSEIFMQNSNNCIFFTFKWNNLTFLLMKRFFNLIFSVFGVCYFSWAQTTPKDSLLRLFKDTKAPDSVRFDSGTRYMGQLLGKDLDSARGTGIQLLDFAQNVDNKKWEATSYRLIGNTYAIQGNFEKAQEFFFNSHEILLELNDKEGLAVTFNNIGTVFYELGNYVQAQVNLLESLRLAEELQDDVAASRALNNLGNIHSDLENNEKALGYYGRSLELKEKLGHRNRLPAGYNNIGLIYIQMKKHDLAIENLTKSATIAKEIGDLQSMTRAQSNLGIEYSNNGELDKALDYFNESIGIKQDINDLDGLASAYVYRGQNYLAMKRFDLARSDCLESLELSNASGALNTQSLACDCLGNALEGLGNHREALQYFRRFESLKDSLFDKEKTQEMTRIEMNYQFEKKQLADSIAFHKLQTEQKVAFERDLNKEQNKFFITLMISLAALLFMLFLYWKYTQNLKVKNLENKLLNSEIEYKKKDLTNFAVNISNNQEWAESLAQRLEILKASTGRKRLKELENLETDIKNKIWVNKSSDEFYKKIDALSSSFYDRLTKEFKDLTKTDIRLCSLIKLNLNTKQIAALQNINPSSVKMSRNRLRKKLNLSPEDDLNAFLRTF</sequence>
<evidence type="ECO:0000313" key="6">
    <source>
        <dbReference type="EMBL" id="TAI49494.1"/>
    </source>
</evidence>
<keyword evidence="4" id="KW-0802">TPR repeat</keyword>
<keyword evidence="2" id="KW-0963">Cytoplasm</keyword>
<keyword evidence="5" id="KW-0812">Transmembrane</keyword>
<evidence type="ECO:0000256" key="5">
    <source>
        <dbReference type="SAM" id="Phobius"/>
    </source>
</evidence>
<dbReference type="EMBL" id="SGIU01000001">
    <property type="protein sequence ID" value="TAI49494.1"/>
    <property type="molecule type" value="Genomic_DNA"/>
</dbReference>
<dbReference type="Proteomes" id="UP000291981">
    <property type="component" value="Unassembled WGS sequence"/>
</dbReference>